<dbReference type="STRING" id="1123397.SAMN05660831_01009"/>
<dbReference type="GO" id="GO:0003700">
    <property type="term" value="F:DNA-binding transcription factor activity"/>
    <property type="evidence" value="ECO:0007669"/>
    <property type="project" value="TreeGrafter"/>
</dbReference>
<dbReference type="GO" id="GO:0003677">
    <property type="term" value="F:DNA binding"/>
    <property type="evidence" value="ECO:0007669"/>
    <property type="project" value="UniProtKB-KW"/>
</dbReference>
<dbReference type="GO" id="GO:0016301">
    <property type="term" value="F:kinase activity"/>
    <property type="evidence" value="ECO:0007669"/>
    <property type="project" value="UniProtKB-KW"/>
</dbReference>
<dbReference type="Pfam" id="PF13545">
    <property type="entry name" value="HTH_Crp_2"/>
    <property type="match status" value="1"/>
</dbReference>
<keyword evidence="6" id="KW-0808">Transferase</keyword>
<dbReference type="PANTHER" id="PTHR24567:SF68">
    <property type="entry name" value="DNA-BINDING TRANSCRIPTIONAL DUAL REGULATOR CRP"/>
    <property type="match status" value="1"/>
</dbReference>
<dbReference type="SUPFAM" id="SSF46785">
    <property type="entry name" value="Winged helix' DNA-binding domain"/>
    <property type="match status" value="1"/>
</dbReference>
<dbReference type="Pfam" id="PF00027">
    <property type="entry name" value="cNMP_binding"/>
    <property type="match status" value="1"/>
</dbReference>
<protein>
    <submittedName>
        <fullName evidence="6">cAMP-binding domain of CRP or a regulatory subunit of cAMP-dependent protein kinases</fullName>
    </submittedName>
</protein>
<dbReference type="SMART" id="SM00100">
    <property type="entry name" value="cNMP"/>
    <property type="match status" value="1"/>
</dbReference>
<feature type="domain" description="Cyclic nucleotide-binding" evidence="4">
    <location>
        <begin position="13"/>
        <end position="134"/>
    </location>
</feature>
<dbReference type="InterPro" id="IPR012318">
    <property type="entry name" value="HTH_CRP"/>
</dbReference>
<dbReference type="InterPro" id="IPR050397">
    <property type="entry name" value="Env_Response_Regulators"/>
</dbReference>
<dbReference type="SMART" id="SM00419">
    <property type="entry name" value="HTH_CRP"/>
    <property type="match status" value="1"/>
</dbReference>
<dbReference type="PRINTS" id="PR00034">
    <property type="entry name" value="HTHCRP"/>
</dbReference>
<dbReference type="Proteomes" id="UP000198611">
    <property type="component" value="Unassembled WGS sequence"/>
</dbReference>
<dbReference type="InterPro" id="IPR000595">
    <property type="entry name" value="cNMP-bd_dom"/>
</dbReference>
<accession>A0A1I1QCK2</accession>
<dbReference type="InterPro" id="IPR036388">
    <property type="entry name" value="WH-like_DNA-bd_sf"/>
</dbReference>
<dbReference type="InterPro" id="IPR014710">
    <property type="entry name" value="RmlC-like_jellyroll"/>
</dbReference>
<dbReference type="Gene3D" id="2.60.120.10">
    <property type="entry name" value="Jelly Rolls"/>
    <property type="match status" value="1"/>
</dbReference>
<keyword evidence="7" id="KW-1185">Reference proteome</keyword>
<keyword evidence="3" id="KW-0804">Transcription</keyword>
<evidence type="ECO:0000313" key="7">
    <source>
        <dbReference type="Proteomes" id="UP000198611"/>
    </source>
</evidence>
<proteinExistence type="predicted"/>
<feature type="domain" description="HTH crp-type" evidence="5">
    <location>
        <begin position="148"/>
        <end position="213"/>
    </location>
</feature>
<reference evidence="6 7" key="1">
    <citation type="submission" date="2016-10" db="EMBL/GenBank/DDBJ databases">
        <authorList>
            <person name="de Groot N.N."/>
        </authorList>
    </citation>
    <scope>NUCLEOTIDE SEQUENCE [LARGE SCALE GENOMIC DNA]</scope>
    <source>
        <strain evidence="6 7">HL3</strain>
    </source>
</reference>
<gene>
    <name evidence="6" type="ORF">SAMN05660831_01009</name>
</gene>
<evidence type="ECO:0000313" key="6">
    <source>
        <dbReference type="EMBL" id="SFD17558.1"/>
    </source>
</evidence>
<evidence type="ECO:0000256" key="3">
    <source>
        <dbReference type="ARBA" id="ARBA00023163"/>
    </source>
</evidence>
<dbReference type="Gene3D" id="1.10.10.10">
    <property type="entry name" value="Winged helix-like DNA-binding domain superfamily/Winged helix DNA-binding domain"/>
    <property type="match status" value="1"/>
</dbReference>
<evidence type="ECO:0000256" key="1">
    <source>
        <dbReference type="ARBA" id="ARBA00023015"/>
    </source>
</evidence>
<sequence>MAVDPGLLRGQPLLEPLDEDQLRRVATAARRRHLESGERLFEQGAPAEAFYLVREGAVKLARLSEAGDEKVVEVIRAGQTFAEAVMFMEGERYPVAAEATAPTELVAFDNAAFRREVAASPELALRLLAALSRRLHGLVAEIDELSFHSATHRLVGYLLAEAREGRVRLAAPKQVIASRLGVTPETLSRTLARLREEGLVRVAADTVDIIDADALAARAAGSDSRRP</sequence>
<keyword evidence="1" id="KW-0805">Transcription regulation</keyword>
<organism evidence="6 7">
    <name type="scientific">Thiohalospira halophila DSM 15071</name>
    <dbReference type="NCBI Taxonomy" id="1123397"/>
    <lineage>
        <taxon>Bacteria</taxon>
        <taxon>Pseudomonadati</taxon>
        <taxon>Pseudomonadota</taxon>
        <taxon>Gammaproteobacteria</taxon>
        <taxon>Thiohalospirales</taxon>
        <taxon>Thiohalospiraceae</taxon>
        <taxon>Thiohalospira</taxon>
    </lineage>
</organism>
<dbReference type="PROSITE" id="PS50042">
    <property type="entry name" value="CNMP_BINDING_3"/>
    <property type="match status" value="1"/>
</dbReference>
<dbReference type="PANTHER" id="PTHR24567">
    <property type="entry name" value="CRP FAMILY TRANSCRIPTIONAL REGULATORY PROTEIN"/>
    <property type="match status" value="1"/>
</dbReference>
<evidence type="ECO:0000259" key="4">
    <source>
        <dbReference type="PROSITE" id="PS50042"/>
    </source>
</evidence>
<dbReference type="PROSITE" id="PS51063">
    <property type="entry name" value="HTH_CRP_2"/>
    <property type="match status" value="1"/>
</dbReference>
<dbReference type="RefSeq" id="WP_240308024.1">
    <property type="nucleotide sequence ID" value="NZ_FOMJ01000002.1"/>
</dbReference>
<keyword evidence="2" id="KW-0238">DNA-binding</keyword>
<dbReference type="InterPro" id="IPR036390">
    <property type="entry name" value="WH_DNA-bd_sf"/>
</dbReference>
<dbReference type="InterPro" id="IPR018490">
    <property type="entry name" value="cNMP-bd_dom_sf"/>
</dbReference>
<dbReference type="GO" id="GO:0005829">
    <property type="term" value="C:cytosol"/>
    <property type="evidence" value="ECO:0007669"/>
    <property type="project" value="TreeGrafter"/>
</dbReference>
<dbReference type="AlphaFoldDB" id="A0A1I1QCK2"/>
<keyword evidence="6" id="KW-0418">Kinase</keyword>
<dbReference type="SUPFAM" id="SSF51206">
    <property type="entry name" value="cAMP-binding domain-like"/>
    <property type="match status" value="1"/>
</dbReference>
<evidence type="ECO:0000259" key="5">
    <source>
        <dbReference type="PROSITE" id="PS51063"/>
    </source>
</evidence>
<dbReference type="CDD" id="cd00038">
    <property type="entry name" value="CAP_ED"/>
    <property type="match status" value="1"/>
</dbReference>
<name>A0A1I1QCK2_9GAMM</name>
<evidence type="ECO:0000256" key="2">
    <source>
        <dbReference type="ARBA" id="ARBA00023125"/>
    </source>
</evidence>
<dbReference type="EMBL" id="FOMJ01000002">
    <property type="protein sequence ID" value="SFD17558.1"/>
    <property type="molecule type" value="Genomic_DNA"/>
</dbReference>